<comment type="similarity">
    <text evidence="1">Belongs to the aldose epimerase family.</text>
</comment>
<dbReference type="InterPro" id="IPR014718">
    <property type="entry name" value="GH-type_carb-bd"/>
</dbReference>
<proteinExistence type="inferred from homology"/>
<keyword evidence="2" id="KW-0413">Isomerase</keyword>
<dbReference type="CDD" id="cd09019">
    <property type="entry name" value="galactose_mutarotase_like"/>
    <property type="match status" value="1"/>
</dbReference>
<dbReference type="GO" id="GO:0030246">
    <property type="term" value="F:carbohydrate binding"/>
    <property type="evidence" value="ECO:0007669"/>
    <property type="project" value="InterPro"/>
</dbReference>
<dbReference type="Gramene" id="EOY21778">
    <property type="protein sequence ID" value="EOY21778"/>
    <property type="gene ID" value="TCM_013886"/>
</dbReference>
<dbReference type="OMA" id="VWDVEPF"/>
<dbReference type="SUPFAM" id="SSF74650">
    <property type="entry name" value="Galactose mutarotase-like"/>
    <property type="match status" value="1"/>
</dbReference>
<dbReference type="InterPro" id="IPR011013">
    <property type="entry name" value="Gal_mutarotase_sf_dom"/>
</dbReference>
<evidence type="ECO:0000256" key="1">
    <source>
        <dbReference type="ARBA" id="ARBA00006206"/>
    </source>
</evidence>
<dbReference type="Proteomes" id="UP000026915">
    <property type="component" value="Chromosome 3"/>
</dbReference>
<evidence type="ECO:0000313" key="4">
    <source>
        <dbReference type="EMBL" id="EOY21778.1"/>
    </source>
</evidence>
<dbReference type="STRING" id="3641.A0A061FXK2"/>
<dbReference type="PANTHER" id="PTHR10091:SF3">
    <property type="entry name" value="ALDOSE 1-EPIMERASE"/>
    <property type="match status" value="1"/>
</dbReference>
<gene>
    <name evidence="4" type="ORF">TCM_013886</name>
</gene>
<dbReference type="FunCoup" id="A0A061FXK2">
    <property type="interactions" value="925"/>
</dbReference>
<name>A0A061FXK2_THECC</name>
<protein>
    <submittedName>
        <fullName evidence="4">Galactose mutarotase-like superfamily protein</fullName>
    </submittedName>
</protein>
<evidence type="ECO:0000256" key="2">
    <source>
        <dbReference type="ARBA" id="ARBA00023235"/>
    </source>
</evidence>
<dbReference type="GO" id="GO:0033499">
    <property type="term" value="P:galactose catabolic process via UDP-galactose, Leloir pathway"/>
    <property type="evidence" value="ECO:0000318"/>
    <property type="project" value="GO_Central"/>
</dbReference>
<dbReference type="AlphaFoldDB" id="A0A061FXK2"/>
<evidence type="ECO:0000256" key="3">
    <source>
        <dbReference type="ARBA" id="ARBA00023277"/>
    </source>
</evidence>
<dbReference type="Gene3D" id="2.70.98.10">
    <property type="match status" value="1"/>
</dbReference>
<organism evidence="4 5">
    <name type="scientific">Theobroma cacao</name>
    <name type="common">Cacao</name>
    <name type="synonym">Cocoa</name>
    <dbReference type="NCBI Taxonomy" id="3641"/>
    <lineage>
        <taxon>Eukaryota</taxon>
        <taxon>Viridiplantae</taxon>
        <taxon>Streptophyta</taxon>
        <taxon>Embryophyta</taxon>
        <taxon>Tracheophyta</taxon>
        <taxon>Spermatophyta</taxon>
        <taxon>Magnoliopsida</taxon>
        <taxon>eudicotyledons</taxon>
        <taxon>Gunneridae</taxon>
        <taxon>Pentapetalae</taxon>
        <taxon>rosids</taxon>
        <taxon>malvids</taxon>
        <taxon>Malvales</taxon>
        <taxon>Malvaceae</taxon>
        <taxon>Byttnerioideae</taxon>
        <taxon>Theobroma</taxon>
    </lineage>
</organism>
<dbReference type="eggNOG" id="KOG1604">
    <property type="taxonomic scope" value="Eukaryota"/>
</dbReference>
<dbReference type="Pfam" id="PF01263">
    <property type="entry name" value="Aldose_epim"/>
    <property type="match status" value="1"/>
</dbReference>
<evidence type="ECO:0000313" key="5">
    <source>
        <dbReference type="Proteomes" id="UP000026915"/>
    </source>
</evidence>
<dbReference type="InterPro" id="IPR008183">
    <property type="entry name" value="Aldose_1/G6P_1-epimerase"/>
</dbReference>
<keyword evidence="3" id="KW-0119">Carbohydrate metabolism</keyword>
<dbReference type="EMBL" id="CM001881">
    <property type="protein sequence ID" value="EOY21778.1"/>
    <property type="molecule type" value="Genomic_DNA"/>
</dbReference>
<accession>A0A061FXK2</accession>
<dbReference type="GO" id="GO:0004034">
    <property type="term" value="F:aldose 1-epimerase activity"/>
    <property type="evidence" value="ECO:0000318"/>
    <property type="project" value="GO_Central"/>
</dbReference>
<dbReference type="PANTHER" id="PTHR10091">
    <property type="entry name" value="ALDOSE-1-EPIMERASE"/>
    <property type="match status" value="1"/>
</dbReference>
<dbReference type="NCBIfam" id="NF008277">
    <property type="entry name" value="PRK11055.1"/>
    <property type="match status" value="1"/>
</dbReference>
<keyword evidence="5" id="KW-1185">Reference proteome</keyword>
<dbReference type="InParanoid" id="A0A061FXK2"/>
<dbReference type="GO" id="GO:0006006">
    <property type="term" value="P:glucose metabolic process"/>
    <property type="evidence" value="ECO:0000318"/>
    <property type="project" value="GO_Central"/>
</dbReference>
<sequence>MFQRWFYDRYKEAVKVTMPLSPWVARQLSKWFNDALYFVVKPINRMEFEIKNGKMDGLVNLLRKTAKEAWDVLSYDTFSLKHEKLISWDKPKSSFVKLNVDGSAKGQPGVTAPGKVIRDEDGTQYEEIGVYELKKGDFFANFTNYGAVMLSLVLPDKTGKLDDIVLGYDSVEDYKNDTTYFGAIVGRVANRIKGAEFTINGVSYKLVANEGKNTLHGGSKGFADVIWHVRNYKQDSHVTFTYYSFDGEQGFPGNLQVSVTYMIIGTNKLGVKMEAKPLNKATPVNLALHTYWNLGGHSSGDILSHTLQLFGSSITPVDDELIPTGKIDPVQGTPYDFLQPHEIGSMLDQLPHGYDVNYVLDKSSPQHLRKVAVVHESKSGRKMELWTNKPGVQVYTSNMLKSEKGKDGFVYSTYAGLCLETQGFPDSVNHPNFPSQIVNPGETYKHFMVFRFTAN</sequence>
<dbReference type="HOGENOM" id="CLU_031753_4_2_1"/>
<dbReference type="FunFam" id="2.70.98.10:FF:000008">
    <property type="entry name" value="Aldose 1-epimerase"/>
    <property type="match status" value="1"/>
</dbReference>
<dbReference type="InterPro" id="IPR047215">
    <property type="entry name" value="Galactose_mutarotase-like"/>
</dbReference>
<reference evidence="4 5" key="1">
    <citation type="journal article" date="2013" name="Genome Biol.">
        <title>The genome sequence of the most widely cultivated cacao type and its use to identify candidate genes regulating pod color.</title>
        <authorList>
            <person name="Motamayor J.C."/>
            <person name="Mockaitis K."/>
            <person name="Schmutz J."/>
            <person name="Haiminen N."/>
            <person name="Iii D.L."/>
            <person name="Cornejo O."/>
            <person name="Findley S.D."/>
            <person name="Zheng P."/>
            <person name="Utro F."/>
            <person name="Royaert S."/>
            <person name="Saski C."/>
            <person name="Jenkins J."/>
            <person name="Podicheti R."/>
            <person name="Zhao M."/>
            <person name="Scheffler B.E."/>
            <person name="Stack J.C."/>
            <person name="Feltus F.A."/>
            <person name="Mustiga G.M."/>
            <person name="Amores F."/>
            <person name="Phillips W."/>
            <person name="Marelli J.P."/>
            <person name="May G.D."/>
            <person name="Shapiro H."/>
            <person name="Ma J."/>
            <person name="Bustamante C.D."/>
            <person name="Schnell R.J."/>
            <person name="Main D."/>
            <person name="Gilbert D."/>
            <person name="Parida L."/>
            <person name="Kuhn D.N."/>
        </authorList>
    </citation>
    <scope>NUCLEOTIDE SEQUENCE [LARGE SCALE GENOMIC DNA]</scope>
    <source>
        <strain evidence="5">cv. Matina 1-6</strain>
    </source>
</reference>